<gene>
    <name evidence="1" type="ORF">PM02_09120</name>
</gene>
<evidence type="ECO:0000313" key="2">
    <source>
        <dbReference type="Proteomes" id="UP000027337"/>
    </source>
</evidence>
<dbReference type="AlphaFoldDB" id="A0A061SRH3"/>
<organism evidence="1 2">
    <name type="scientific">Sulfitobacter mediterraneus</name>
    <dbReference type="NCBI Taxonomy" id="83219"/>
    <lineage>
        <taxon>Bacteria</taxon>
        <taxon>Pseudomonadati</taxon>
        <taxon>Pseudomonadota</taxon>
        <taxon>Alphaproteobacteria</taxon>
        <taxon>Rhodobacterales</taxon>
        <taxon>Roseobacteraceae</taxon>
        <taxon>Sulfitobacter</taxon>
    </lineage>
</organism>
<accession>A0A061SRH3</accession>
<comment type="caution">
    <text evidence="1">The sequence shown here is derived from an EMBL/GenBank/DDBJ whole genome shotgun (WGS) entry which is preliminary data.</text>
</comment>
<evidence type="ECO:0008006" key="3">
    <source>
        <dbReference type="Google" id="ProtNLM"/>
    </source>
</evidence>
<dbReference type="eggNOG" id="ENOG5032ZQ3">
    <property type="taxonomic scope" value="Bacteria"/>
</dbReference>
<evidence type="ECO:0000313" key="1">
    <source>
        <dbReference type="EMBL" id="KAJ03492.1"/>
    </source>
</evidence>
<name>A0A061SRH3_9RHOB</name>
<dbReference type="RefSeq" id="WP_037907475.1">
    <property type="nucleotide sequence ID" value="NZ_JEMU01000006.1"/>
</dbReference>
<dbReference type="EMBL" id="JEMU01000006">
    <property type="protein sequence ID" value="KAJ03492.1"/>
    <property type="molecule type" value="Genomic_DNA"/>
</dbReference>
<dbReference type="Gene3D" id="1.10.287.3020">
    <property type="match status" value="1"/>
</dbReference>
<reference evidence="1 2" key="1">
    <citation type="journal article" date="2014" name="Genome Announc.">
        <title>Draft Genome Sequences of Two Isolates of the Roseobacter Group, Sulfitobacter sp. Strains 3SOLIMAR09 and 1FIGIMAR09, from Harbors of Mallorca Island (Mediterranean Sea).</title>
        <authorList>
            <person name="Mas-Llado M."/>
            <person name="Pina-Villalonga J.M."/>
            <person name="Brunet-Galmes I."/>
            <person name="Nogales B."/>
            <person name="Bosch R."/>
        </authorList>
    </citation>
    <scope>NUCLEOTIDE SEQUENCE [LARGE SCALE GENOMIC DNA]</scope>
    <source>
        <strain evidence="1 2">1FIGIMAR09</strain>
    </source>
</reference>
<dbReference type="Pfam" id="PF11342">
    <property type="entry name" value="DUF3144"/>
    <property type="match status" value="1"/>
</dbReference>
<keyword evidence="2" id="KW-1185">Reference proteome</keyword>
<dbReference type="Proteomes" id="UP000027337">
    <property type="component" value="Unassembled WGS sequence"/>
</dbReference>
<protein>
    <recommendedName>
        <fullName evidence="3">DUF3144 domain-containing protein</fullName>
    </recommendedName>
</protein>
<proteinExistence type="predicted"/>
<sequence>MSTDWDKEDFARADEIINLANSQLRKATKGKVSAALMFASARYCSWVSATGFSDGAEMASMREQTIDYFVDQYREALTQNLDDYIEGFTDYMSKD</sequence>
<dbReference type="InterPro" id="IPR021490">
    <property type="entry name" value="DUF3144"/>
</dbReference>